<evidence type="ECO:0000313" key="2">
    <source>
        <dbReference type="Proteomes" id="UP000619238"/>
    </source>
</evidence>
<dbReference type="RefSeq" id="WP_187562647.1">
    <property type="nucleotide sequence ID" value="NZ_JACGWS010000007.1"/>
</dbReference>
<dbReference type="InterPro" id="IPR058238">
    <property type="entry name" value="Lant_leader_dom"/>
</dbReference>
<reference evidence="1 2" key="1">
    <citation type="submission" date="2020-07" db="EMBL/GenBank/DDBJ databases">
        <title>Description of Kordia aestuariivivens sp. nov., isolated from a tidal flat.</title>
        <authorList>
            <person name="Park S."/>
            <person name="Yoon J.-H."/>
        </authorList>
    </citation>
    <scope>NUCLEOTIDE SEQUENCE [LARGE SCALE GENOMIC DNA]</scope>
    <source>
        <strain evidence="1 2">YSTF-M3</strain>
    </source>
</reference>
<dbReference type="EMBL" id="JACGWS010000007">
    <property type="protein sequence ID" value="MBC8755600.1"/>
    <property type="molecule type" value="Genomic_DNA"/>
</dbReference>
<keyword evidence="2" id="KW-1185">Reference proteome</keyword>
<dbReference type="NCBIfam" id="NF038153">
    <property type="entry name" value="lant_leader_L1a"/>
    <property type="match status" value="1"/>
</dbReference>
<gene>
    <name evidence="1" type="ORF">H2O64_13060</name>
</gene>
<name>A0ABR7QAM7_9FLAO</name>
<sequence>MKKKNLKSLSLNKKAISVFKFSELDHVKGGRGTFRPSCSRAVSCSPF</sequence>
<dbReference type="Proteomes" id="UP000619238">
    <property type="component" value="Unassembled WGS sequence"/>
</dbReference>
<accession>A0ABR7QAM7</accession>
<evidence type="ECO:0008006" key="3">
    <source>
        <dbReference type="Google" id="ProtNLM"/>
    </source>
</evidence>
<comment type="caution">
    <text evidence="1">The sequence shown here is derived from an EMBL/GenBank/DDBJ whole genome shotgun (WGS) entry which is preliminary data.</text>
</comment>
<organism evidence="1 2">
    <name type="scientific">Kordia aestuariivivens</name>
    <dbReference type="NCBI Taxonomy" id="2759037"/>
    <lineage>
        <taxon>Bacteria</taxon>
        <taxon>Pseudomonadati</taxon>
        <taxon>Bacteroidota</taxon>
        <taxon>Flavobacteriia</taxon>
        <taxon>Flavobacteriales</taxon>
        <taxon>Flavobacteriaceae</taxon>
        <taxon>Kordia</taxon>
    </lineage>
</organism>
<evidence type="ECO:0000313" key="1">
    <source>
        <dbReference type="EMBL" id="MBC8755600.1"/>
    </source>
</evidence>
<protein>
    <recommendedName>
        <fullName evidence="3">Bacteriocin</fullName>
    </recommendedName>
</protein>
<proteinExistence type="predicted"/>